<comment type="caution">
    <text evidence="2">The sequence shown here is derived from an EMBL/GenBank/DDBJ whole genome shotgun (WGS) entry which is preliminary data.</text>
</comment>
<reference evidence="2" key="1">
    <citation type="journal article" date="2018" name="DNA Res.">
        <title>Multiple hybrid de novo genome assembly of finger millet, an orphan allotetraploid crop.</title>
        <authorList>
            <person name="Hatakeyama M."/>
            <person name="Aluri S."/>
            <person name="Balachadran M.T."/>
            <person name="Sivarajan S.R."/>
            <person name="Patrignani A."/>
            <person name="Gruter S."/>
            <person name="Poveda L."/>
            <person name="Shimizu-Inatsugi R."/>
            <person name="Baeten J."/>
            <person name="Francoijs K.J."/>
            <person name="Nataraja K.N."/>
            <person name="Reddy Y.A.N."/>
            <person name="Phadnis S."/>
            <person name="Ravikumar R.L."/>
            <person name="Schlapbach R."/>
            <person name="Sreeman S.M."/>
            <person name="Shimizu K.K."/>
        </authorList>
    </citation>
    <scope>NUCLEOTIDE SEQUENCE</scope>
</reference>
<proteinExistence type="predicted"/>
<evidence type="ECO:0000313" key="2">
    <source>
        <dbReference type="EMBL" id="GJM87751.1"/>
    </source>
</evidence>
<dbReference type="GO" id="GO:0043531">
    <property type="term" value="F:ADP binding"/>
    <property type="evidence" value="ECO:0007669"/>
    <property type="project" value="InterPro"/>
</dbReference>
<reference evidence="2" key="2">
    <citation type="submission" date="2021-12" db="EMBL/GenBank/DDBJ databases">
        <title>Resequencing data analysis of finger millet.</title>
        <authorList>
            <person name="Hatakeyama M."/>
            <person name="Aluri S."/>
            <person name="Balachadran M.T."/>
            <person name="Sivarajan S.R."/>
            <person name="Poveda L."/>
            <person name="Shimizu-Inatsugi R."/>
            <person name="Schlapbach R."/>
            <person name="Sreeman S.M."/>
            <person name="Shimizu K.K."/>
        </authorList>
    </citation>
    <scope>NUCLEOTIDE SEQUENCE</scope>
</reference>
<dbReference type="AlphaFoldDB" id="A0AAV5BMR6"/>
<dbReference type="PANTHER" id="PTHR36766:SF64">
    <property type="entry name" value="OS12G0206100 PROTEIN"/>
    <property type="match status" value="1"/>
</dbReference>
<accession>A0AAV5BMR6</accession>
<dbReference type="InterPro" id="IPR027417">
    <property type="entry name" value="P-loop_NTPase"/>
</dbReference>
<gene>
    <name evidence="2" type="primary">ga03741</name>
    <name evidence="2" type="ORF">PR202_ga03741</name>
</gene>
<feature type="domain" description="NB-ARC" evidence="1">
    <location>
        <begin position="18"/>
        <end position="160"/>
    </location>
</feature>
<dbReference type="InterPro" id="IPR002182">
    <property type="entry name" value="NB-ARC"/>
</dbReference>
<evidence type="ECO:0000313" key="3">
    <source>
        <dbReference type="Proteomes" id="UP001054889"/>
    </source>
</evidence>
<protein>
    <recommendedName>
        <fullName evidence="1">NB-ARC domain-containing protein</fullName>
    </recommendedName>
</protein>
<sequence length="253" mass="28831">MMRTMLRAPPNNETKCYSVIGIHGIPGSGKTTLAEYICKHERVDNYFNLIMWIHVSQNFSVHTVLTEMLEQASDKEKVEISNLDKLQRKLEDELRGKRFSLVLDDVWQGEGTSRQQMNQLVSPMRAAMQGSKILVTTRNEHAARALSAQNLVAISDLDEKIFLSMFMHYALDGVEITDQALLRKYWLIGEKIAGKLGRSPLAASTVAGQLNIRIEIDFWISTMKSDLLNNETAGALWWSYRQLQEPIKQCFIL</sequence>
<dbReference type="PANTHER" id="PTHR36766">
    <property type="entry name" value="PLANT BROAD-SPECTRUM MILDEW RESISTANCE PROTEIN RPW8"/>
    <property type="match status" value="1"/>
</dbReference>
<keyword evidence="3" id="KW-1185">Reference proteome</keyword>
<evidence type="ECO:0000259" key="1">
    <source>
        <dbReference type="Pfam" id="PF00931"/>
    </source>
</evidence>
<dbReference type="Gene3D" id="3.40.50.300">
    <property type="entry name" value="P-loop containing nucleotide triphosphate hydrolases"/>
    <property type="match status" value="1"/>
</dbReference>
<dbReference type="Proteomes" id="UP001054889">
    <property type="component" value="Unassembled WGS sequence"/>
</dbReference>
<dbReference type="PRINTS" id="PR00364">
    <property type="entry name" value="DISEASERSIST"/>
</dbReference>
<dbReference type="SUPFAM" id="SSF52540">
    <property type="entry name" value="P-loop containing nucleoside triphosphate hydrolases"/>
    <property type="match status" value="1"/>
</dbReference>
<dbReference type="Pfam" id="PF00931">
    <property type="entry name" value="NB-ARC"/>
    <property type="match status" value="1"/>
</dbReference>
<dbReference type="EMBL" id="BQKI01000002">
    <property type="protein sequence ID" value="GJM87751.1"/>
    <property type="molecule type" value="Genomic_DNA"/>
</dbReference>
<organism evidence="2 3">
    <name type="scientific">Eleusine coracana subsp. coracana</name>
    <dbReference type="NCBI Taxonomy" id="191504"/>
    <lineage>
        <taxon>Eukaryota</taxon>
        <taxon>Viridiplantae</taxon>
        <taxon>Streptophyta</taxon>
        <taxon>Embryophyta</taxon>
        <taxon>Tracheophyta</taxon>
        <taxon>Spermatophyta</taxon>
        <taxon>Magnoliopsida</taxon>
        <taxon>Liliopsida</taxon>
        <taxon>Poales</taxon>
        <taxon>Poaceae</taxon>
        <taxon>PACMAD clade</taxon>
        <taxon>Chloridoideae</taxon>
        <taxon>Cynodonteae</taxon>
        <taxon>Eleusininae</taxon>
        <taxon>Eleusine</taxon>
    </lineage>
</organism>
<name>A0AAV5BMR6_ELECO</name>